<dbReference type="GO" id="GO:0016787">
    <property type="term" value="F:hydrolase activity"/>
    <property type="evidence" value="ECO:0007669"/>
    <property type="project" value="UniProtKB-KW"/>
</dbReference>
<reference evidence="2 3" key="1">
    <citation type="submission" date="2023-12" db="EMBL/GenBank/DDBJ databases">
        <title>Description of Novel Strain Fulvimarina sp. 2208YS6-2-32 isolated from Uroteuthis (Photololigo) edulis.</title>
        <authorList>
            <person name="Park J.-S."/>
        </authorList>
    </citation>
    <scope>NUCLEOTIDE SEQUENCE [LARGE SCALE GENOMIC DNA]</scope>
    <source>
        <strain evidence="2 3">2208YS6-2-32</strain>
    </source>
</reference>
<gene>
    <name evidence="2" type="ORF">U0C82_13180</name>
</gene>
<dbReference type="PANTHER" id="PTHR43265">
    <property type="entry name" value="ESTERASE ESTD"/>
    <property type="match status" value="1"/>
</dbReference>
<protein>
    <submittedName>
        <fullName evidence="2">Alpha/beta fold hydrolase</fullName>
    </submittedName>
</protein>
<dbReference type="InterPro" id="IPR022742">
    <property type="entry name" value="Hydrolase_4"/>
</dbReference>
<evidence type="ECO:0000313" key="3">
    <source>
        <dbReference type="Proteomes" id="UP001294412"/>
    </source>
</evidence>
<dbReference type="Proteomes" id="UP001294412">
    <property type="component" value="Unassembled WGS sequence"/>
</dbReference>
<dbReference type="EMBL" id="JAXLPB010000004">
    <property type="protein sequence ID" value="MDY8110094.1"/>
    <property type="molecule type" value="Genomic_DNA"/>
</dbReference>
<dbReference type="Pfam" id="PF12146">
    <property type="entry name" value="Hydrolase_4"/>
    <property type="match status" value="1"/>
</dbReference>
<proteinExistence type="predicted"/>
<dbReference type="RefSeq" id="WP_322187620.1">
    <property type="nucleotide sequence ID" value="NZ_JAXLPB010000004.1"/>
</dbReference>
<evidence type="ECO:0000259" key="1">
    <source>
        <dbReference type="Pfam" id="PF12146"/>
    </source>
</evidence>
<dbReference type="SUPFAM" id="SSF53474">
    <property type="entry name" value="alpha/beta-Hydrolases"/>
    <property type="match status" value="1"/>
</dbReference>
<name>A0ABU5I5K8_9HYPH</name>
<dbReference type="Gene3D" id="3.40.50.1820">
    <property type="entry name" value="alpha/beta hydrolase"/>
    <property type="match status" value="1"/>
</dbReference>
<evidence type="ECO:0000313" key="2">
    <source>
        <dbReference type="EMBL" id="MDY8110094.1"/>
    </source>
</evidence>
<keyword evidence="2" id="KW-0378">Hydrolase</keyword>
<accession>A0ABU5I5K8</accession>
<organism evidence="2 3">
    <name type="scientific">Fulvimarina uroteuthidis</name>
    <dbReference type="NCBI Taxonomy" id="3098149"/>
    <lineage>
        <taxon>Bacteria</taxon>
        <taxon>Pseudomonadati</taxon>
        <taxon>Pseudomonadota</taxon>
        <taxon>Alphaproteobacteria</taxon>
        <taxon>Hyphomicrobiales</taxon>
        <taxon>Aurantimonadaceae</taxon>
        <taxon>Fulvimarina</taxon>
    </lineage>
</organism>
<dbReference type="InterPro" id="IPR029058">
    <property type="entry name" value="AB_hydrolase_fold"/>
</dbReference>
<dbReference type="PANTHER" id="PTHR43265:SF1">
    <property type="entry name" value="ESTERASE ESTD"/>
    <property type="match status" value="1"/>
</dbReference>
<feature type="domain" description="Serine aminopeptidase S33" evidence="1">
    <location>
        <begin position="49"/>
        <end position="138"/>
    </location>
</feature>
<sequence>MSESRAVGFTSRDGHALSGRLEVPSGTPVAFAVFCACFTCGKDFLASVKICRALAAAGIATLRFDFSGLGQSEGDFEHSNFSTDVADTIAAAGFLRDHYEAPKLLVGHSLGGAVAIAAANQIPECVALATIAAPYDAAHVTENFRNALAAIKRDGSAEVELGGRTFMIASKFVEDLTDQPQADRIADLDAALLVMHSPTDEIVGIENARLIHDGARHSKSYVSLEGATHHLTEGDDADYAARMIAVWVSRYIRQPAEAASLTLPSPGP</sequence>
<dbReference type="InterPro" id="IPR053145">
    <property type="entry name" value="AB_hydrolase_Est10"/>
</dbReference>
<keyword evidence="3" id="KW-1185">Reference proteome</keyword>
<comment type="caution">
    <text evidence="2">The sequence shown here is derived from an EMBL/GenBank/DDBJ whole genome shotgun (WGS) entry which is preliminary data.</text>
</comment>